<feature type="domain" description="Tryptophan synthase beta chain-like PALP" evidence="7">
    <location>
        <begin position="35"/>
        <end position="324"/>
    </location>
</feature>
<evidence type="ECO:0000256" key="1">
    <source>
        <dbReference type="ARBA" id="ARBA00001933"/>
    </source>
</evidence>
<keyword evidence="9" id="KW-1185">Reference proteome</keyword>
<dbReference type="InterPro" id="IPR001926">
    <property type="entry name" value="TrpB-like_PALP"/>
</dbReference>
<evidence type="ECO:0000256" key="3">
    <source>
        <dbReference type="ARBA" id="ARBA00023239"/>
    </source>
</evidence>
<accession>A0ABQ7PY28</accession>
<feature type="compositionally biased region" description="Basic and acidic residues" evidence="6">
    <location>
        <begin position="1"/>
        <end position="20"/>
    </location>
</feature>
<dbReference type="PANTHER" id="PTHR48078:SF19">
    <property type="entry name" value="ACT DOMAIN-CONTAINING PROTEIN"/>
    <property type="match status" value="1"/>
</dbReference>
<proteinExistence type="predicted"/>
<dbReference type="InterPro" id="IPR036052">
    <property type="entry name" value="TrpB-like_PALP_sf"/>
</dbReference>
<protein>
    <recommendedName>
        <fullName evidence="4">L-serine deaminase</fullName>
    </recommendedName>
    <alternativeName>
        <fullName evidence="5">L-threonine dehydratase</fullName>
    </alternativeName>
</protein>
<sequence length="446" mass="48319">MAPARSKENLDENSDPEHPKILNFDDVTEASARISKMIERTPCIPSHYQKEFVMHLTYKMETMHKSGSFKERGAANVFQLLPENQKKIGIAVASTGNFATSMCMHAAKAKVPVTVIMPVNVPVARIMSVHDLGGKVLLQGNNLLEAQKFARFVAQERGLEFINSRDHPAVLAGYGSLAVEIIEDVPLVDAILVPLGSGGLAAAVATAAKHLKPDCLVYGISPEAMPVFFKALEGDNPSLVIEPTPTSADAIAVTAVGVNSYQTAKPLMDKLLMVKEEWITKAMTHLLEQEKMVVEGSGACPLAAIIGNLVPELKTKHVVCVLSGGNVDPLQLSRGLQRGLAAFGRLIRFSVDIGLGLNSSTQLLRLLAGGGYNVVSLARDLHRVHAAEDVFKVQVKLACETKSLEHALELKRLLDRAYPDLVTFDTAPFNDRTTCPCFIKRKKSSV</sequence>
<feature type="region of interest" description="Disordered" evidence="6">
    <location>
        <begin position="1"/>
        <end position="21"/>
    </location>
</feature>
<dbReference type="SUPFAM" id="SSF53686">
    <property type="entry name" value="Tryptophan synthase beta subunit-like PLP-dependent enzymes"/>
    <property type="match status" value="1"/>
</dbReference>
<keyword evidence="2" id="KW-0663">Pyridoxal phosphate</keyword>
<evidence type="ECO:0000256" key="4">
    <source>
        <dbReference type="ARBA" id="ARBA00041766"/>
    </source>
</evidence>
<gene>
    <name evidence="8" type="ORF">JYU34_018653</name>
</gene>
<evidence type="ECO:0000256" key="6">
    <source>
        <dbReference type="SAM" id="MobiDB-lite"/>
    </source>
</evidence>
<dbReference type="InterPro" id="IPR050147">
    <property type="entry name" value="Ser/Thr_Dehydratase"/>
</dbReference>
<name>A0ABQ7PY28_PLUXY</name>
<evidence type="ECO:0000256" key="2">
    <source>
        <dbReference type="ARBA" id="ARBA00022898"/>
    </source>
</evidence>
<evidence type="ECO:0000259" key="7">
    <source>
        <dbReference type="Pfam" id="PF00291"/>
    </source>
</evidence>
<comment type="caution">
    <text evidence="8">The sequence shown here is derived from an EMBL/GenBank/DDBJ whole genome shotgun (WGS) entry which is preliminary data.</text>
</comment>
<keyword evidence="3" id="KW-0456">Lyase</keyword>
<dbReference type="Proteomes" id="UP000823941">
    <property type="component" value="Chromosome 25"/>
</dbReference>
<dbReference type="EMBL" id="JAHIBW010000025">
    <property type="protein sequence ID" value="KAG7297898.1"/>
    <property type="molecule type" value="Genomic_DNA"/>
</dbReference>
<evidence type="ECO:0000256" key="5">
    <source>
        <dbReference type="ARBA" id="ARBA00042605"/>
    </source>
</evidence>
<reference evidence="8 9" key="1">
    <citation type="submission" date="2021-06" db="EMBL/GenBank/DDBJ databases">
        <title>A haploid diamondback moth (Plutella xylostella L.) genome assembly resolves 31 chromosomes and identifies a diamide resistance mutation.</title>
        <authorList>
            <person name="Ward C.M."/>
            <person name="Perry K.D."/>
            <person name="Baker G."/>
            <person name="Powis K."/>
            <person name="Heckel D.G."/>
            <person name="Baxter S.W."/>
        </authorList>
    </citation>
    <scope>NUCLEOTIDE SEQUENCE [LARGE SCALE GENOMIC DNA]</scope>
    <source>
        <strain evidence="8 9">LV</strain>
        <tissue evidence="8">Single pupa</tissue>
    </source>
</reference>
<dbReference type="PANTHER" id="PTHR48078">
    <property type="entry name" value="THREONINE DEHYDRATASE, MITOCHONDRIAL-RELATED"/>
    <property type="match status" value="1"/>
</dbReference>
<evidence type="ECO:0000313" key="9">
    <source>
        <dbReference type="Proteomes" id="UP000823941"/>
    </source>
</evidence>
<comment type="cofactor">
    <cofactor evidence="1">
        <name>pyridoxal 5'-phosphate</name>
        <dbReference type="ChEBI" id="CHEBI:597326"/>
    </cofactor>
</comment>
<dbReference type="Pfam" id="PF00291">
    <property type="entry name" value="PALP"/>
    <property type="match status" value="1"/>
</dbReference>
<evidence type="ECO:0000313" key="8">
    <source>
        <dbReference type="EMBL" id="KAG7297898.1"/>
    </source>
</evidence>
<dbReference type="Gene3D" id="3.40.50.1100">
    <property type="match status" value="2"/>
</dbReference>
<organism evidence="8 9">
    <name type="scientific">Plutella xylostella</name>
    <name type="common">Diamondback moth</name>
    <name type="synonym">Plutella maculipennis</name>
    <dbReference type="NCBI Taxonomy" id="51655"/>
    <lineage>
        <taxon>Eukaryota</taxon>
        <taxon>Metazoa</taxon>
        <taxon>Ecdysozoa</taxon>
        <taxon>Arthropoda</taxon>
        <taxon>Hexapoda</taxon>
        <taxon>Insecta</taxon>
        <taxon>Pterygota</taxon>
        <taxon>Neoptera</taxon>
        <taxon>Endopterygota</taxon>
        <taxon>Lepidoptera</taxon>
        <taxon>Glossata</taxon>
        <taxon>Ditrysia</taxon>
        <taxon>Yponomeutoidea</taxon>
        <taxon>Plutellidae</taxon>
        <taxon>Plutella</taxon>
    </lineage>
</organism>
<dbReference type="CDD" id="cd01562">
    <property type="entry name" value="Thr-dehyd"/>
    <property type="match status" value="1"/>
</dbReference>